<dbReference type="PROSITE" id="PS51746">
    <property type="entry name" value="PPM_2"/>
    <property type="match status" value="1"/>
</dbReference>
<dbReference type="CDD" id="cd00143">
    <property type="entry name" value="PP2Cc"/>
    <property type="match status" value="1"/>
</dbReference>
<dbReference type="PANTHER" id="PTHR13832">
    <property type="entry name" value="PROTEIN PHOSPHATASE 2C"/>
    <property type="match status" value="1"/>
</dbReference>
<dbReference type="Gene3D" id="3.60.40.10">
    <property type="entry name" value="PPM-type phosphatase domain"/>
    <property type="match status" value="1"/>
</dbReference>
<evidence type="ECO:0000313" key="2">
    <source>
        <dbReference type="EMBL" id="MEE3716676.1"/>
    </source>
</evidence>
<dbReference type="InterPro" id="IPR015655">
    <property type="entry name" value="PP2C"/>
</dbReference>
<keyword evidence="3" id="KW-1185">Reference proteome</keyword>
<comment type="caution">
    <text evidence="2">The sequence shown here is derived from an EMBL/GenBank/DDBJ whole genome shotgun (WGS) entry which is preliminary data.</text>
</comment>
<name>A0AAW9Q227_9CYAN</name>
<protein>
    <submittedName>
        <fullName evidence="2">PP2C family serine/threonine-protein phosphatase</fullName>
    </submittedName>
</protein>
<evidence type="ECO:0000259" key="1">
    <source>
        <dbReference type="PROSITE" id="PS51746"/>
    </source>
</evidence>
<dbReference type="RefSeq" id="WP_330483106.1">
    <property type="nucleotide sequence ID" value="NZ_JAZBJZ010000023.1"/>
</dbReference>
<accession>A0AAW9Q227</accession>
<gene>
    <name evidence="2" type="ORF">V2H45_07960</name>
</gene>
<feature type="domain" description="PPM-type phosphatase" evidence="1">
    <location>
        <begin position="79"/>
        <end position="337"/>
    </location>
</feature>
<dbReference type="InterPro" id="IPR001932">
    <property type="entry name" value="PPM-type_phosphatase-like_dom"/>
</dbReference>
<sequence length="338" mass="36097">MNCPNCQIVVFPTDRFCEECGIPLVADVPPDPPKAVQVHGCSKCGASSTAIDAEGYCSSCGFRNPITDRDRFEVLLSKDLAGVCDRGLKHRSNEDFLALESLENPQALILAVCDGVSSSQTPELASQTAAKTTAEVLRTRLNQGETPELAMRAAIAAALQAVSAIPYKPHVSADPPSTTLVAAGIHKNQEQGSIATIGWLGDSRAYWIDPNSEANSKQLTVDDSWLNDMVSSGKMSEAEALRSPQAHAITSWLGADVKDSAEPSIINFSLPEAGYLLLCTDGLWNYVPEASQIFALIQQIPAQQVSSGDVTAISRHLVDFARSQGGHDNITVAVLYLT</sequence>
<dbReference type="AlphaFoldDB" id="A0AAW9Q227"/>
<dbReference type="SMART" id="SM00332">
    <property type="entry name" value="PP2Cc"/>
    <property type="match status" value="1"/>
</dbReference>
<dbReference type="Pfam" id="PF13672">
    <property type="entry name" value="PP2C_2"/>
    <property type="match status" value="1"/>
</dbReference>
<dbReference type="Proteomes" id="UP001333818">
    <property type="component" value="Unassembled WGS sequence"/>
</dbReference>
<dbReference type="EMBL" id="JAZBJZ010000023">
    <property type="protein sequence ID" value="MEE3716676.1"/>
    <property type="molecule type" value="Genomic_DNA"/>
</dbReference>
<evidence type="ECO:0000313" key="3">
    <source>
        <dbReference type="Proteomes" id="UP001333818"/>
    </source>
</evidence>
<dbReference type="SMART" id="SM00331">
    <property type="entry name" value="PP2C_SIG"/>
    <property type="match status" value="1"/>
</dbReference>
<proteinExistence type="predicted"/>
<reference evidence="2" key="1">
    <citation type="submission" date="2024-01" db="EMBL/GenBank/DDBJ databases">
        <title>Bank of Algae and Cyanobacteria of the Azores (BACA) strain genomes.</title>
        <authorList>
            <person name="Luz R."/>
            <person name="Cordeiro R."/>
            <person name="Fonseca A."/>
            <person name="Goncalves V."/>
        </authorList>
    </citation>
    <scope>NUCLEOTIDE SEQUENCE</scope>
    <source>
        <strain evidence="2">BACA0141</strain>
    </source>
</reference>
<dbReference type="SUPFAM" id="SSF81606">
    <property type="entry name" value="PP2C-like"/>
    <property type="match status" value="1"/>
</dbReference>
<organism evidence="2 3">
    <name type="scientific">Tumidithrix elongata BACA0141</name>
    <dbReference type="NCBI Taxonomy" id="2716417"/>
    <lineage>
        <taxon>Bacteria</taxon>
        <taxon>Bacillati</taxon>
        <taxon>Cyanobacteriota</taxon>
        <taxon>Cyanophyceae</taxon>
        <taxon>Pseudanabaenales</taxon>
        <taxon>Pseudanabaenaceae</taxon>
        <taxon>Tumidithrix</taxon>
        <taxon>Tumidithrix elongata</taxon>
    </lineage>
</organism>
<dbReference type="InterPro" id="IPR036457">
    <property type="entry name" value="PPM-type-like_dom_sf"/>
</dbReference>
<dbReference type="GO" id="GO:0004722">
    <property type="term" value="F:protein serine/threonine phosphatase activity"/>
    <property type="evidence" value="ECO:0007669"/>
    <property type="project" value="InterPro"/>
</dbReference>
<dbReference type="PANTHER" id="PTHR13832:SF860">
    <property type="entry name" value="PROTEIN PHOSPHATASE PHPP"/>
    <property type="match status" value="1"/>
</dbReference>